<protein>
    <submittedName>
        <fullName evidence="2">Uncharacterized protein</fullName>
    </submittedName>
</protein>
<keyword evidence="1" id="KW-0812">Transmembrane</keyword>
<evidence type="ECO:0000313" key="3">
    <source>
        <dbReference type="Proteomes" id="UP001236507"/>
    </source>
</evidence>
<dbReference type="RefSeq" id="WP_283344040.1">
    <property type="nucleotide sequence ID" value="NZ_JASHIF010000005.1"/>
</dbReference>
<gene>
    <name evidence="2" type="ORF">QM524_07090</name>
</gene>
<proteinExistence type="predicted"/>
<name>A0ABT6Y5Z9_9BACT</name>
<keyword evidence="3" id="KW-1185">Reference proteome</keyword>
<reference evidence="2 3" key="1">
    <citation type="submission" date="2023-05" db="EMBL/GenBank/DDBJ databases">
        <title>Novel species of genus Flectobacillus isolated from stream in China.</title>
        <authorList>
            <person name="Lu H."/>
        </authorList>
    </citation>
    <scope>NUCLEOTIDE SEQUENCE [LARGE SCALE GENOMIC DNA]</scope>
    <source>
        <strain evidence="2 3">KCTC 42575</strain>
    </source>
</reference>
<dbReference type="Proteomes" id="UP001236507">
    <property type="component" value="Unassembled WGS sequence"/>
</dbReference>
<dbReference type="EMBL" id="JASHIF010000005">
    <property type="protein sequence ID" value="MDI9858966.1"/>
    <property type="molecule type" value="Genomic_DNA"/>
</dbReference>
<comment type="caution">
    <text evidence="2">The sequence shown here is derived from an EMBL/GenBank/DDBJ whole genome shotgun (WGS) entry which is preliminary data.</text>
</comment>
<evidence type="ECO:0000313" key="2">
    <source>
        <dbReference type="EMBL" id="MDI9858966.1"/>
    </source>
</evidence>
<organism evidence="2 3">
    <name type="scientific">Flectobacillus roseus</name>
    <dbReference type="NCBI Taxonomy" id="502259"/>
    <lineage>
        <taxon>Bacteria</taxon>
        <taxon>Pseudomonadati</taxon>
        <taxon>Bacteroidota</taxon>
        <taxon>Cytophagia</taxon>
        <taxon>Cytophagales</taxon>
        <taxon>Flectobacillaceae</taxon>
        <taxon>Flectobacillus</taxon>
    </lineage>
</organism>
<keyword evidence="1" id="KW-1133">Transmembrane helix</keyword>
<feature type="transmembrane region" description="Helical" evidence="1">
    <location>
        <begin position="234"/>
        <end position="255"/>
    </location>
</feature>
<keyword evidence="1" id="KW-0472">Membrane</keyword>
<evidence type="ECO:0000256" key="1">
    <source>
        <dbReference type="SAM" id="Phobius"/>
    </source>
</evidence>
<accession>A0ABT6Y5Z9</accession>
<sequence length="263" mass="30470">MEYRKIALLDKTGKISYELLEQITKAIQIQLQRDVSPKWDVSGEVRAFRTFGEIPAGFWTVTVVEETENKFNGTHWYDSTTNIPYAQARLTDWVTQEYSQNHLTKVLSEEIIEMCIDPYGQRIVRGKDFEDSTKEVEFLVELADPIANPSIGYFVNDIFVTNFIYPSYFNVTHVAGTKYDHLGLLKKPLDLFDRSYQIFRRAGQWFKAFMVQGKIVVRKSSEGVPLEAFESKKLLQFLAFILSLFLVVFLIFRFLGGKLNSKK</sequence>